<organism evidence="1 2">
    <name type="scientific">Paenibacillus mesotrionivorans</name>
    <dbReference type="NCBI Taxonomy" id="3160968"/>
    <lineage>
        <taxon>Bacteria</taxon>
        <taxon>Bacillati</taxon>
        <taxon>Bacillota</taxon>
        <taxon>Bacilli</taxon>
        <taxon>Bacillales</taxon>
        <taxon>Paenibacillaceae</taxon>
        <taxon>Paenibacillus</taxon>
    </lineage>
</organism>
<gene>
    <name evidence="1" type="ORF">ACI1P1_08525</name>
</gene>
<feature type="non-terminal residue" evidence="1">
    <location>
        <position position="115"/>
    </location>
</feature>
<dbReference type="Proteomes" id="UP001631969">
    <property type="component" value="Unassembled WGS sequence"/>
</dbReference>
<accession>A0ACC7NVC8</accession>
<sequence>MKEPARQHNRREMSALGQDAAASAAAVTLTAVSDAICTGDALNLTWLGGCLEIGINMLLLKIFTCPSLLFIKKENRQLNMAAFSFFLAIWLLLHDDFFEYLCFLWRPVHYLSSSR</sequence>
<evidence type="ECO:0000313" key="1">
    <source>
        <dbReference type="EMBL" id="MFM9328327.1"/>
    </source>
</evidence>
<reference evidence="1" key="1">
    <citation type="submission" date="2024-12" db="EMBL/GenBank/DDBJ databases">
        <authorList>
            <person name="Wu N."/>
        </authorList>
    </citation>
    <scope>NUCLEOTIDE SEQUENCE</scope>
    <source>
        <strain evidence="1">P15</strain>
    </source>
</reference>
<name>A0ACC7NVC8_9BACL</name>
<dbReference type="EMBL" id="JBJURJ010000005">
    <property type="protein sequence ID" value="MFM9328327.1"/>
    <property type="molecule type" value="Genomic_DNA"/>
</dbReference>
<protein>
    <submittedName>
        <fullName evidence="1">Uncharacterized protein</fullName>
    </submittedName>
</protein>
<evidence type="ECO:0000313" key="2">
    <source>
        <dbReference type="Proteomes" id="UP001631969"/>
    </source>
</evidence>
<keyword evidence="2" id="KW-1185">Reference proteome</keyword>
<proteinExistence type="predicted"/>
<comment type="caution">
    <text evidence="1">The sequence shown here is derived from an EMBL/GenBank/DDBJ whole genome shotgun (WGS) entry which is preliminary data.</text>
</comment>